<dbReference type="AlphaFoldDB" id="A0AAD8YBV5"/>
<comment type="caution">
    <text evidence="2">The sequence shown here is derived from an EMBL/GenBank/DDBJ whole genome shotgun (WGS) entry which is preliminary data.</text>
</comment>
<accession>A0AAD8YBV5</accession>
<protein>
    <submittedName>
        <fullName evidence="2">Uncharacterized protein</fullName>
    </submittedName>
</protein>
<organism evidence="2 3">
    <name type="scientific">Skeletonema marinoi</name>
    <dbReference type="NCBI Taxonomy" id="267567"/>
    <lineage>
        <taxon>Eukaryota</taxon>
        <taxon>Sar</taxon>
        <taxon>Stramenopiles</taxon>
        <taxon>Ochrophyta</taxon>
        <taxon>Bacillariophyta</taxon>
        <taxon>Coscinodiscophyceae</taxon>
        <taxon>Thalassiosirophycidae</taxon>
        <taxon>Thalassiosirales</taxon>
        <taxon>Skeletonemataceae</taxon>
        <taxon>Skeletonema</taxon>
        <taxon>Skeletonema marinoi-dohrnii complex</taxon>
    </lineage>
</organism>
<keyword evidence="3" id="KW-1185">Reference proteome</keyword>
<name>A0AAD8YBV5_9STRA</name>
<sequence length="441" mass="48696">MKTMGKMKMKVGPWKKRATTTNRPLAADAAVKETHGIDTEKYAVTLPEEATAASSEAETMIMKASSEVAKEAAGKVDTLGDMEITLKPTLPVSPLKNAPPPPSTGSPTSQFEYDIMNATHENLDYISLQKSYSLSIMDDKSISSEESLQGENDKADSESKADAEFVEQVNKTGEEGCLTACVDEIFVDRTIAKDMGNGLSEFTKKVKKGEEVGLSEFVDDVLSPLTNLSDYMFCRMESNLPDFVEDVNDLLSNDLHHLIFQGEVEEKNKAQEERGVETAVEAGAEAGVDEKEEGVEENQDEGVEIVCGPSPVEQEGRVEGDEEEGGKEVVVVDGQKGDSTDVEAVLGRCKWEKVMQARFENASYSPVTGLILRKDGRPAPSEDEVLIRVDATTISTRDCLERLRRNESRKLIEEFWVPGHEIVGHVPRMRLFYQMRQIVMK</sequence>
<feature type="region of interest" description="Disordered" evidence="1">
    <location>
        <begin position="1"/>
        <end position="23"/>
    </location>
</feature>
<gene>
    <name evidence="2" type="ORF">QTG54_006287</name>
</gene>
<evidence type="ECO:0000313" key="2">
    <source>
        <dbReference type="EMBL" id="KAK1742690.1"/>
    </source>
</evidence>
<dbReference type="Gene3D" id="3.90.180.10">
    <property type="entry name" value="Medium-chain alcohol dehydrogenases, catalytic domain"/>
    <property type="match status" value="1"/>
</dbReference>
<dbReference type="Proteomes" id="UP001224775">
    <property type="component" value="Unassembled WGS sequence"/>
</dbReference>
<dbReference type="SUPFAM" id="SSF50129">
    <property type="entry name" value="GroES-like"/>
    <property type="match status" value="1"/>
</dbReference>
<feature type="compositionally biased region" description="Basic residues" evidence="1">
    <location>
        <begin position="1"/>
        <end position="18"/>
    </location>
</feature>
<proteinExistence type="predicted"/>
<dbReference type="InterPro" id="IPR011032">
    <property type="entry name" value="GroES-like_sf"/>
</dbReference>
<evidence type="ECO:0000256" key="1">
    <source>
        <dbReference type="SAM" id="MobiDB-lite"/>
    </source>
</evidence>
<evidence type="ECO:0000313" key="3">
    <source>
        <dbReference type="Proteomes" id="UP001224775"/>
    </source>
</evidence>
<reference evidence="2" key="1">
    <citation type="submission" date="2023-06" db="EMBL/GenBank/DDBJ databases">
        <title>Survivors Of The Sea: Transcriptome response of Skeletonema marinoi to long-term dormancy.</title>
        <authorList>
            <person name="Pinder M.I.M."/>
            <person name="Kourtchenko O."/>
            <person name="Robertson E.K."/>
            <person name="Larsson T."/>
            <person name="Maumus F."/>
            <person name="Osuna-Cruz C.M."/>
            <person name="Vancaester E."/>
            <person name="Stenow R."/>
            <person name="Vandepoele K."/>
            <person name="Ploug H."/>
            <person name="Bruchert V."/>
            <person name="Godhe A."/>
            <person name="Topel M."/>
        </authorList>
    </citation>
    <scope>NUCLEOTIDE SEQUENCE</scope>
    <source>
        <strain evidence="2">R05AC</strain>
    </source>
</reference>
<dbReference type="EMBL" id="JATAAI010000010">
    <property type="protein sequence ID" value="KAK1742690.1"/>
    <property type="molecule type" value="Genomic_DNA"/>
</dbReference>